<dbReference type="PANTHER" id="PTHR43575">
    <property type="entry name" value="PROTEIN ABCI7, CHLOROPLASTIC"/>
    <property type="match status" value="1"/>
</dbReference>
<reference evidence="2" key="1">
    <citation type="submission" date="2018-05" db="EMBL/GenBank/DDBJ databases">
        <authorList>
            <person name="Lanie J.A."/>
            <person name="Ng W.-L."/>
            <person name="Kazmierczak K.M."/>
            <person name="Andrzejewski T.M."/>
            <person name="Davidsen T.M."/>
            <person name="Wayne K.J."/>
            <person name="Tettelin H."/>
            <person name="Glass J.I."/>
            <person name="Rusch D."/>
            <person name="Podicherti R."/>
            <person name="Tsui H.-C.T."/>
            <person name="Winkler M.E."/>
        </authorList>
    </citation>
    <scope>NUCLEOTIDE SEQUENCE</scope>
</reference>
<dbReference type="InterPro" id="IPR055346">
    <property type="entry name" value="Fe-S_cluster_assembly_SufBD"/>
</dbReference>
<protein>
    <recommendedName>
        <fullName evidence="1">SUF system FeS cluster assembly SufBD core domain-containing protein</fullName>
    </recommendedName>
</protein>
<dbReference type="InterPro" id="IPR000825">
    <property type="entry name" value="SUF_FeS_clus_asmbl_SufBD_core"/>
</dbReference>
<organism evidence="2">
    <name type="scientific">marine metagenome</name>
    <dbReference type="NCBI Taxonomy" id="408172"/>
    <lineage>
        <taxon>unclassified sequences</taxon>
        <taxon>metagenomes</taxon>
        <taxon>ecological metagenomes</taxon>
    </lineage>
</organism>
<gene>
    <name evidence="2" type="ORF">METZ01_LOCUS83025</name>
</gene>
<dbReference type="Pfam" id="PF01458">
    <property type="entry name" value="SUFBD_core"/>
    <property type="match status" value="1"/>
</dbReference>
<dbReference type="AlphaFoldDB" id="A0A381UQX2"/>
<dbReference type="EMBL" id="UINC01006881">
    <property type="protein sequence ID" value="SVA30171.1"/>
    <property type="molecule type" value="Genomic_DNA"/>
</dbReference>
<dbReference type="InterPro" id="IPR037284">
    <property type="entry name" value="SUF_FeS_clus_asmbl_SufBD_sf"/>
</dbReference>
<dbReference type="GO" id="GO:0016226">
    <property type="term" value="P:iron-sulfur cluster assembly"/>
    <property type="evidence" value="ECO:0007669"/>
    <property type="project" value="InterPro"/>
</dbReference>
<accession>A0A381UQX2</accession>
<sequence length="344" mass="39133">MGLPNKRIEDWKYTGFSKLNRFLSQDILDVTFRLKKDHDQDVEILDLDFSKIDSNDYIKPQNYVKNEAIIDLNLALSSQFKVIDIKNSQKKPIVIFLDTTEEGMFLPRIYINVFEGVSAEILIINAGLKGFINQLVEFNLHKNAKLIVNRVNFSETDFIETNISYLKKGSCLNITNLSIPKNASRYQGYNFFEEEEAIYDFKTVSIPKPNSNDDIITKNFHGSSSCSSSSGIRAVLGEKTVGTFQSLIDVKKGVKNTIAEQDCRAILLSNDAYMNAKPEMKIFNDNVVCKHGATIGSLDSNQIFYMLTRGLNDEEVRNFLIKSFIDNYISNDSLLKKYLPGNFQ</sequence>
<proteinExistence type="predicted"/>
<dbReference type="PANTHER" id="PTHR43575:SF1">
    <property type="entry name" value="PROTEIN ABCI7, CHLOROPLASTIC"/>
    <property type="match status" value="1"/>
</dbReference>
<evidence type="ECO:0000313" key="2">
    <source>
        <dbReference type="EMBL" id="SVA30171.1"/>
    </source>
</evidence>
<feature type="domain" description="SUF system FeS cluster assembly SufBD core" evidence="1">
    <location>
        <begin position="100"/>
        <end position="324"/>
    </location>
</feature>
<name>A0A381UQX2_9ZZZZ</name>
<evidence type="ECO:0000259" key="1">
    <source>
        <dbReference type="Pfam" id="PF01458"/>
    </source>
</evidence>
<dbReference type="SUPFAM" id="SSF101960">
    <property type="entry name" value="Stabilizer of iron transporter SufD"/>
    <property type="match status" value="1"/>
</dbReference>